<dbReference type="KEGG" id="plig:NAG76_01710"/>
<reference evidence="6" key="1">
    <citation type="submission" date="2022-05" db="EMBL/GenBank/DDBJ databases">
        <title>Novel bacterial taxa in a minimal lignocellulolytic consortium and its capacity to transform plastics disclosed by genome-resolved metagenomics.</title>
        <authorList>
            <person name="Rodriguez C.A.D."/>
            <person name="Diaz-Garcia L."/>
            <person name="Herrera K."/>
            <person name="Tarazona N.A."/>
            <person name="Sproer C."/>
            <person name="Overmann J."/>
            <person name="Jimenez D.J."/>
        </authorList>
    </citation>
    <scope>NUCLEOTIDE SEQUENCE</scope>
    <source>
        <strain evidence="6">MAG5</strain>
    </source>
</reference>
<accession>A0A9J6ZFQ1</accession>
<dbReference type="PRINTS" id="PR00455">
    <property type="entry name" value="HTHTETR"/>
</dbReference>
<keyword evidence="3" id="KW-0804">Transcription</keyword>
<dbReference type="GO" id="GO:0003677">
    <property type="term" value="F:DNA binding"/>
    <property type="evidence" value="ECO:0007669"/>
    <property type="project" value="UniProtKB-UniRule"/>
</dbReference>
<dbReference type="InterPro" id="IPR054156">
    <property type="entry name" value="YxaF_TetR_C"/>
</dbReference>
<evidence type="ECO:0000256" key="3">
    <source>
        <dbReference type="ARBA" id="ARBA00023163"/>
    </source>
</evidence>
<dbReference type="Gene3D" id="1.10.357.10">
    <property type="entry name" value="Tetracycline Repressor, domain 2"/>
    <property type="match status" value="1"/>
</dbReference>
<evidence type="ECO:0000256" key="1">
    <source>
        <dbReference type="ARBA" id="ARBA00023015"/>
    </source>
</evidence>
<dbReference type="InterPro" id="IPR009057">
    <property type="entry name" value="Homeodomain-like_sf"/>
</dbReference>
<dbReference type="PANTHER" id="PTHR47506">
    <property type="entry name" value="TRANSCRIPTIONAL REGULATORY PROTEIN"/>
    <property type="match status" value="1"/>
</dbReference>
<organism evidence="6 7">
    <name type="scientific">Candidatus Pristimantibacillus lignocellulolyticus</name>
    <dbReference type="NCBI Taxonomy" id="2994561"/>
    <lineage>
        <taxon>Bacteria</taxon>
        <taxon>Bacillati</taxon>
        <taxon>Bacillota</taxon>
        <taxon>Bacilli</taxon>
        <taxon>Bacillales</taxon>
        <taxon>Paenibacillaceae</taxon>
        <taxon>Candidatus Pristimantibacillus</taxon>
    </lineage>
</organism>
<feature type="domain" description="HTH tetR-type" evidence="5">
    <location>
        <begin position="5"/>
        <end position="65"/>
    </location>
</feature>
<dbReference type="EMBL" id="CP097899">
    <property type="protein sequence ID" value="URN95003.1"/>
    <property type="molecule type" value="Genomic_DNA"/>
</dbReference>
<evidence type="ECO:0000256" key="4">
    <source>
        <dbReference type="PROSITE-ProRule" id="PRU00335"/>
    </source>
</evidence>
<dbReference type="SUPFAM" id="SSF46689">
    <property type="entry name" value="Homeodomain-like"/>
    <property type="match status" value="1"/>
</dbReference>
<feature type="DNA-binding region" description="H-T-H motif" evidence="4">
    <location>
        <begin position="28"/>
        <end position="47"/>
    </location>
</feature>
<name>A0A9J6ZFQ1_9BACL</name>
<dbReference type="Proteomes" id="UP001056756">
    <property type="component" value="Chromosome"/>
</dbReference>
<dbReference type="Pfam" id="PF21993">
    <property type="entry name" value="TetR_C_13_2"/>
    <property type="match status" value="1"/>
</dbReference>
<gene>
    <name evidence="6" type="ORF">NAG76_01710</name>
</gene>
<evidence type="ECO:0000259" key="5">
    <source>
        <dbReference type="PROSITE" id="PS50977"/>
    </source>
</evidence>
<dbReference type="PROSITE" id="PS50977">
    <property type="entry name" value="HTH_TETR_2"/>
    <property type="match status" value="1"/>
</dbReference>
<dbReference type="InterPro" id="IPR036271">
    <property type="entry name" value="Tet_transcr_reg_TetR-rel_C_sf"/>
</dbReference>
<dbReference type="SUPFAM" id="SSF48498">
    <property type="entry name" value="Tetracyclin repressor-like, C-terminal domain"/>
    <property type="match status" value="1"/>
</dbReference>
<dbReference type="AlphaFoldDB" id="A0A9J6ZFQ1"/>
<keyword evidence="1" id="KW-0805">Transcription regulation</keyword>
<dbReference type="InterPro" id="IPR001647">
    <property type="entry name" value="HTH_TetR"/>
</dbReference>
<dbReference type="Pfam" id="PF00440">
    <property type="entry name" value="TetR_N"/>
    <property type="match status" value="1"/>
</dbReference>
<evidence type="ECO:0000313" key="6">
    <source>
        <dbReference type="EMBL" id="URN95003.1"/>
    </source>
</evidence>
<keyword evidence="2 4" id="KW-0238">DNA-binding</keyword>
<evidence type="ECO:0000313" key="7">
    <source>
        <dbReference type="Proteomes" id="UP001056756"/>
    </source>
</evidence>
<dbReference type="PANTHER" id="PTHR47506:SF3">
    <property type="entry name" value="HTH-TYPE TRANSCRIPTIONAL REGULATOR LMRA"/>
    <property type="match status" value="1"/>
</dbReference>
<proteinExistence type="predicted"/>
<sequence>MTEKRNSRELLIETASKLFRIRGYYGVGLKDILSESGVPKGSLYHYFPNGKEELAIEAINHTRCMVVNEIQAKFKEVDDPIEAIQSHILQLSEIFSETDNLLGVPIGTIAAETYSTCEPIRIVCQSTFENWQALFTKKLLESGYSEQQSKELSIVINALIEGGIIYSQTSNSGEPLRIIADKIPHLLMK</sequence>
<evidence type="ECO:0000256" key="2">
    <source>
        <dbReference type="ARBA" id="ARBA00023125"/>
    </source>
</evidence>
<protein>
    <submittedName>
        <fullName evidence="6">TetR/AcrR family transcriptional regulator</fullName>
    </submittedName>
</protein>